<sequence>MKNIMGNHKEKGYPDSHHFPDRNSSSSSAMSKGGSSTLPKPAGYASAIDQGTQNSSLIQPPIAYPYAAHQGATESSGLSKGTVNYEVTLRLLRDSNYPHAHKVWSRNHSVQIHVKQNNSCANVDMRNPLRKLFKDRGYPDNSHVHGGNSSSSSSAVTPSSAPPPPPPAGYPYNDQYTPYTSVVQPPIAYPYPPHQDSEQVWEIDAGNNQNLKGNQKMANVRVANSAAGCAPAINLPQNGRFVIKAGGNTNYGDLQESGDVHFANVG</sequence>
<feature type="region of interest" description="Disordered" evidence="1">
    <location>
        <begin position="1"/>
        <end position="47"/>
    </location>
</feature>
<accession>A0A9Q1GM74</accession>
<protein>
    <submittedName>
        <fullName evidence="2">Uncharacterized protein</fullName>
    </submittedName>
</protein>
<dbReference type="Proteomes" id="UP001153076">
    <property type="component" value="Unassembled WGS sequence"/>
</dbReference>
<proteinExistence type="predicted"/>
<evidence type="ECO:0000313" key="2">
    <source>
        <dbReference type="EMBL" id="KAJ8422024.1"/>
    </source>
</evidence>
<evidence type="ECO:0000256" key="1">
    <source>
        <dbReference type="SAM" id="MobiDB-lite"/>
    </source>
</evidence>
<evidence type="ECO:0000313" key="3">
    <source>
        <dbReference type="Proteomes" id="UP001153076"/>
    </source>
</evidence>
<organism evidence="2 3">
    <name type="scientific">Carnegiea gigantea</name>
    <dbReference type="NCBI Taxonomy" id="171969"/>
    <lineage>
        <taxon>Eukaryota</taxon>
        <taxon>Viridiplantae</taxon>
        <taxon>Streptophyta</taxon>
        <taxon>Embryophyta</taxon>
        <taxon>Tracheophyta</taxon>
        <taxon>Spermatophyta</taxon>
        <taxon>Magnoliopsida</taxon>
        <taxon>eudicotyledons</taxon>
        <taxon>Gunneridae</taxon>
        <taxon>Pentapetalae</taxon>
        <taxon>Caryophyllales</taxon>
        <taxon>Cactineae</taxon>
        <taxon>Cactaceae</taxon>
        <taxon>Cactoideae</taxon>
        <taxon>Echinocereeae</taxon>
        <taxon>Carnegiea</taxon>
    </lineage>
</organism>
<feature type="compositionally biased region" description="Low complexity" evidence="1">
    <location>
        <begin position="24"/>
        <end position="36"/>
    </location>
</feature>
<feature type="compositionally biased region" description="Basic and acidic residues" evidence="1">
    <location>
        <begin position="7"/>
        <end position="21"/>
    </location>
</feature>
<feature type="compositionally biased region" description="Low complexity" evidence="1">
    <location>
        <begin position="149"/>
        <end position="159"/>
    </location>
</feature>
<keyword evidence="3" id="KW-1185">Reference proteome</keyword>
<gene>
    <name evidence="2" type="ORF">Cgig2_001734</name>
</gene>
<feature type="compositionally biased region" description="Pro residues" evidence="1">
    <location>
        <begin position="160"/>
        <end position="169"/>
    </location>
</feature>
<feature type="region of interest" description="Disordered" evidence="1">
    <location>
        <begin position="133"/>
        <end position="172"/>
    </location>
</feature>
<name>A0A9Q1GM74_9CARY</name>
<dbReference type="AlphaFoldDB" id="A0A9Q1GM74"/>
<reference evidence="2" key="1">
    <citation type="submission" date="2022-04" db="EMBL/GenBank/DDBJ databases">
        <title>Carnegiea gigantea Genome sequencing and assembly v2.</title>
        <authorList>
            <person name="Copetti D."/>
            <person name="Sanderson M.J."/>
            <person name="Burquez A."/>
            <person name="Wojciechowski M.F."/>
        </authorList>
    </citation>
    <scope>NUCLEOTIDE SEQUENCE</scope>
    <source>
        <strain evidence="2">SGP5-SGP5p</strain>
        <tissue evidence="2">Aerial part</tissue>
    </source>
</reference>
<dbReference type="EMBL" id="JAKOGI010002429">
    <property type="protein sequence ID" value="KAJ8422024.1"/>
    <property type="molecule type" value="Genomic_DNA"/>
</dbReference>
<comment type="caution">
    <text evidence="2">The sequence shown here is derived from an EMBL/GenBank/DDBJ whole genome shotgun (WGS) entry which is preliminary data.</text>
</comment>